<dbReference type="InterPro" id="IPR003661">
    <property type="entry name" value="HisK_dim/P_dom"/>
</dbReference>
<dbReference type="PANTHER" id="PTHR45436">
    <property type="entry name" value="SENSOR HISTIDINE KINASE YKOH"/>
    <property type="match status" value="1"/>
</dbReference>
<accession>A0ABZ1UTE2</accession>
<evidence type="ECO:0000256" key="3">
    <source>
        <dbReference type="ARBA" id="ARBA00012438"/>
    </source>
</evidence>
<dbReference type="EC" id="2.7.13.3" evidence="3"/>
<feature type="transmembrane region" description="Helical" evidence="8">
    <location>
        <begin position="9"/>
        <end position="34"/>
    </location>
</feature>
<evidence type="ECO:0000256" key="2">
    <source>
        <dbReference type="ARBA" id="ARBA00004370"/>
    </source>
</evidence>
<dbReference type="SMART" id="SM00388">
    <property type="entry name" value="HisKA"/>
    <property type="match status" value="1"/>
</dbReference>
<feature type="domain" description="HAMP" evidence="9">
    <location>
        <begin position="160"/>
        <end position="212"/>
    </location>
</feature>
<dbReference type="CDD" id="cd00082">
    <property type="entry name" value="HisKA"/>
    <property type="match status" value="1"/>
</dbReference>
<evidence type="ECO:0000256" key="1">
    <source>
        <dbReference type="ARBA" id="ARBA00000085"/>
    </source>
</evidence>
<keyword evidence="8" id="KW-0472">Membrane</keyword>
<dbReference type="PROSITE" id="PS50885">
    <property type="entry name" value="HAMP"/>
    <property type="match status" value="1"/>
</dbReference>
<dbReference type="InterPro" id="IPR003660">
    <property type="entry name" value="HAMP_dom"/>
</dbReference>
<evidence type="ECO:0000259" key="9">
    <source>
        <dbReference type="PROSITE" id="PS50885"/>
    </source>
</evidence>
<keyword evidence="6 10" id="KW-0418">Kinase</keyword>
<keyword evidence="8" id="KW-1133">Transmembrane helix</keyword>
<dbReference type="SUPFAM" id="SSF55874">
    <property type="entry name" value="ATPase domain of HSP90 chaperone/DNA topoisomerase II/histidine kinase"/>
    <property type="match status" value="1"/>
</dbReference>
<sequence>MSSSIRRALFAVLAGFTVLLCLCYTALLLVVSYVTEDMLVDRLLEREAAALRAHHARHAELRAPGLDLVRLHASAATLPAPVRAVVAAGRERGEIFVPGGAHYHLRAVRVTPAAQPVWLLADVGPVLVVSRLFREVGGVLLLVALGLVALALGLAWWLARRLVAPLQRLAHEVRTLPAQGRFDFAARSRRDEIGYLADKLGTALAGLHAALAREQAFTRDVSHELRTPLTVLKNALATAPDAAAARAQVDDMAATIDVLFALARAETLPPGPFDLRGCIEEVLLRQPGVADWDEARLVLDLPERLPVSGNRQLAMLLMENCVGNALFHGGPGCRLAVSFTDGVLAIDNSVESGRPAAVRGFLHGHDLLRRLAAAMGWSVRFEPGAGSYRVVIAPR</sequence>
<dbReference type="Proteomes" id="UP000321323">
    <property type="component" value="Chromosome"/>
</dbReference>
<evidence type="ECO:0000256" key="7">
    <source>
        <dbReference type="ARBA" id="ARBA00023012"/>
    </source>
</evidence>
<dbReference type="InterPro" id="IPR036097">
    <property type="entry name" value="HisK_dim/P_sf"/>
</dbReference>
<proteinExistence type="predicted"/>
<dbReference type="SUPFAM" id="SSF47384">
    <property type="entry name" value="Homodimeric domain of signal transducing histidine kinase"/>
    <property type="match status" value="1"/>
</dbReference>
<evidence type="ECO:0000256" key="4">
    <source>
        <dbReference type="ARBA" id="ARBA00022553"/>
    </source>
</evidence>
<evidence type="ECO:0000313" key="10">
    <source>
        <dbReference type="EMBL" id="WUR16002.1"/>
    </source>
</evidence>
<dbReference type="GO" id="GO:0016301">
    <property type="term" value="F:kinase activity"/>
    <property type="evidence" value="ECO:0007669"/>
    <property type="project" value="UniProtKB-KW"/>
</dbReference>
<dbReference type="EMBL" id="CP136508">
    <property type="protein sequence ID" value="WUR16002.1"/>
    <property type="molecule type" value="Genomic_DNA"/>
</dbReference>
<name>A0ABZ1UTE2_9BURK</name>
<keyword evidence="11" id="KW-1185">Reference proteome</keyword>
<dbReference type="Gene3D" id="1.10.287.130">
    <property type="match status" value="1"/>
</dbReference>
<keyword evidence="8" id="KW-0812">Transmembrane</keyword>
<dbReference type="Gene3D" id="6.10.340.10">
    <property type="match status" value="1"/>
</dbReference>
<protein>
    <recommendedName>
        <fullName evidence="3">histidine kinase</fullName>
        <ecNumber evidence="3">2.7.13.3</ecNumber>
    </recommendedName>
</protein>
<evidence type="ECO:0000313" key="11">
    <source>
        <dbReference type="Proteomes" id="UP000321323"/>
    </source>
</evidence>
<keyword evidence="5" id="KW-0808">Transferase</keyword>
<gene>
    <name evidence="10" type="ORF">E7V67_013125</name>
</gene>
<feature type="transmembrane region" description="Helical" evidence="8">
    <location>
        <begin position="136"/>
        <end position="159"/>
    </location>
</feature>
<dbReference type="InterPro" id="IPR036890">
    <property type="entry name" value="HATPase_C_sf"/>
</dbReference>
<dbReference type="PANTHER" id="PTHR45436:SF8">
    <property type="entry name" value="HISTIDINE KINASE"/>
    <property type="match status" value="1"/>
</dbReference>
<evidence type="ECO:0000256" key="5">
    <source>
        <dbReference type="ARBA" id="ARBA00022679"/>
    </source>
</evidence>
<comment type="subcellular location">
    <subcellularLocation>
        <location evidence="2">Membrane</location>
    </subcellularLocation>
</comment>
<comment type="catalytic activity">
    <reaction evidence="1">
        <text>ATP + protein L-histidine = ADP + protein N-phospho-L-histidine.</text>
        <dbReference type="EC" id="2.7.13.3"/>
    </reaction>
</comment>
<reference evidence="10 11" key="1">
    <citation type="journal article" date="2019" name="Int. J. Syst. Evol. Microbiol.">
        <title>The Draft Whole-Genome Sequence of the Antibiotic Producer Empedobacter haloabium ATCC 31962 Provides Indications for Its Taxonomic Reclassification.</title>
        <authorList>
            <person name="Miess H."/>
            <person name="Arlt P."/>
            <person name="Apel A.K."/>
            <person name="Weber T."/>
            <person name="Nieselt K."/>
            <person name="Hanssen F."/>
            <person name="Czemmel S."/>
            <person name="Nahnsen S."/>
            <person name="Gross H."/>
        </authorList>
    </citation>
    <scope>NUCLEOTIDE SEQUENCE [LARGE SCALE GENOMIC DNA]</scope>
    <source>
        <strain evidence="10 11">ATCC 31962</strain>
    </source>
</reference>
<evidence type="ECO:0000256" key="8">
    <source>
        <dbReference type="SAM" id="Phobius"/>
    </source>
</evidence>
<organism evidence="10 11">
    <name type="scientific">[Empedobacter] haloabium</name>
    <dbReference type="NCBI Taxonomy" id="592317"/>
    <lineage>
        <taxon>Bacteria</taxon>
        <taxon>Pseudomonadati</taxon>
        <taxon>Pseudomonadota</taxon>
        <taxon>Betaproteobacteria</taxon>
        <taxon>Burkholderiales</taxon>
        <taxon>Oxalobacteraceae</taxon>
        <taxon>Telluria group</taxon>
        <taxon>Telluria group incertae sedis</taxon>
    </lineage>
</organism>
<evidence type="ECO:0000256" key="6">
    <source>
        <dbReference type="ARBA" id="ARBA00022777"/>
    </source>
</evidence>
<keyword evidence="4" id="KW-0597">Phosphoprotein</keyword>
<dbReference type="InterPro" id="IPR050428">
    <property type="entry name" value="TCS_sensor_his_kinase"/>
</dbReference>
<keyword evidence="7" id="KW-0902">Two-component regulatory system</keyword>